<name>A0ABX2XPN6_9FLAO</name>
<accession>A0ABX2XPN6</accession>
<proteinExistence type="predicted"/>
<reference evidence="3" key="1">
    <citation type="submission" date="2016-03" db="EMBL/GenBank/DDBJ databases">
        <title>Draft genome sequence of Paenibacillus glacialis DSM 22343.</title>
        <authorList>
            <person name="Shin S.-K."/>
            <person name="Yi H."/>
        </authorList>
    </citation>
    <scope>NUCLEOTIDE SEQUENCE [LARGE SCALE GENOMIC DNA]</scope>
    <source>
        <strain evidence="3">CCUG 60099</strain>
    </source>
</reference>
<feature type="transmembrane region" description="Helical" evidence="1">
    <location>
        <begin position="149"/>
        <end position="168"/>
    </location>
</feature>
<dbReference type="RefSeq" id="WP_065447561.1">
    <property type="nucleotide sequence ID" value="NZ_LVEN01000001.1"/>
</dbReference>
<comment type="caution">
    <text evidence="2">The sequence shown here is derived from an EMBL/GenBank/DDBJ whole genome shotgun (WGS) entry which is preliminary data.</text>
</comment>
<evidence type="ECO:0000256" key="1">
    <source>
        <dbReference type="SAM" id="Phobius"/>
    </source>
</evidence>
<dbReference type="Proteomes" id="UP000093343">
    <property type="component" value="Unassembled WGS sequence"/>
</dbReference>
<keyword evidence="3" id="KW-1185">Reference proteome</keyword>
<protein>
    <submittedName>
        <fullName evidence="2">Uncharacterized protein</fullName>
    </submittedName>
</protein>
<sequence>MITDQTSPEDFTNERLGKYSQIKGWGIDANEKNDPTYPIKIRNNDEHKGYTWERPAQQDETVEILQSVERPNLTAVYGTSKPPSGLSGVIRRLAYKYSESSYGRWLPLILADRVDMVEGVLSDFSKGHVPNIPKEIGLKSEWKYNREEFLVKTAAGILITGAILMLLFSSDKKQTQSK</sequence>
<keyword evidence="1" id="KW-1133">Transmembrane helix</keyword>
<dbReference type="EMBL" id="LVEN01000001">
    <property type="protein sequence ID" value="OCB78237.1"/>
    <property type="molecule type" value="Genomic_DNA"/>
</dbReference>
<evidence type="ECO:0000313" key="2">
    <source>
        <dbReference type="EMBL" id="OCB78237.1"/>
    </source>
</evidence>
<organism evidence="2 3">
    <name type="scientific">Flavobacterium piscis</name>
    <dbReference type="NCBI Taxonomy" id="1114874"/>
    <lineage>
        <taxon>Bacteria</taxon>
        <taxon>Pseudomonadati</taxon>
        <taxon>Bacteroidota</taxon>
        <taxon>Flavobacteriia</taxon>
        <taxon>Flavobacteriales</taxon>
        <taxon>Flavobacteriaceae</taxon>
        <taxon>Flavobacterium</taxon>
    </lineage>
</organism>
<evidence type="ECO:0000313" key="3">
    <source>
        <dbReference type="Proteomes" id="UP000093343"/>
    </source>
</evidence>
<keyword evidence="1" id="KW-0472">Membrane</keyword>
<gene>
    <name evidence="2" type="ORF">FLP_00585</name>
</gene>
<keyword evidence="1" id="KW-0812">Transmembrane</keyword>